<organism evidence="1 2">
    <name type="scientific">Thalassospira lohafexi</name>
    <dbReference type="NCBI Taxonomy" id="744227"/>
    <lineage>
        <taxon>Bacteria</taxon>
        <taxon>Pseudomonadati</taxon>
        <taxon>Pseudomonadota</taxon>
        <taxon>Alphaproteobacteria</taxon>
        <taxon>Rhodospirillales</taxon>
        <taxon>Thalassospiraceae</taxon>
        <taxon>Thalassospira</taxon>
    </lineage>
</organism>
<dbReference type="EMBL" id="NXGX01000006">
    <property type="protein sequence ID" value="PKR57508.1"/>
    <property type="molecule type" value="Genomic_DNA"/>
</dbReference>
<dbReference type="RefSeq" id="WP_101303816.1">
    <property type="nucleotide sequence ID" value="NZ_NXGX01000006.1"/>
</dbReference>
<keyword evidence="2" id="KW-1185">Reference proteome</keyword>
<sequence length="188" mass="20242">MSRDIDPALLAELQGADLSPILLMKIGTSDVPVRMWTGYGDLDYAAETYLGGGEFIGVSNVSETADVQANGVTFSMSGLTPELLSIALQYMRQGEVAESYLGALTDTGALVGGTAVRVFKGKTDVPVIDDDGASIVINLSAESDLIDLERSRVRRNTSEDQKSVYPDDLGFDFVLRLQETEIAWGQIK</sequence>
<accession>A0A2N3L3X4</accession>
<evidence type="ECO:0000313" key="2">
    <source>
        <dbReference type="Proteomes" id="UP000233332"/>
    </source>
</evidence>
<dbReference type="Proteomes" id="UP000233332">
    <property type="component" value="Unassembled WGS sequence"/>
</dbReference>
<reference evidence="1 2" key="1">
    <citation type="submission" date="2017-09" db="EMBL/GenBank/DDBJ databases">
        <title>Biodiversity and function of Thalassospira species in the particle-attached aromatic-hydrocarbon-degrading consortia from the surface seawater of the China South Sea.</title>
        <authorList>
            <person name="Dong C."/>
            <person name="Lai Q."/>
            <person name="Shao Z."/>
        </authorList>
    </citation>
    <scope>NUCLEOTIDE SEQUENCE [LARGE SCALE GENOMIC DNA]</scope>
    <source>
        <strain evidence="1 2">139Z-12</strain>
    </source>
</reference>
<proteinExistence type="predicted"/>
<gene>
    <name evidence="1" type="ORF">COO92_16335</name>
</gene>
<comment type="caution">
    <text evidence="1">The sequence shown here is derived from an EMBL/GenBank/DDBJ whole genome shotgun (WGS) entry which is preliminary data.</text>
</comment>
<name>A0A2N3L3X4_9PROT</name>
<protein>
    <submittedName>
        <fullName evidence="1">Uncharacterized protein</fullName>
    </submittedName>
</protein>
<dbReference type="AlphaFoldDB" id="A0A2N3L3X4"/>
<evidence type="ECO:0000313" key="1">
    <source>
        <dbReference type="EMBL" id="PKR57508.1"/>
    </source>
</evidence>